<dbReference type="InterPro" id="IPR003146">
    <property type="entry name" value="M14A_act_pep"/>
</dbReference>
<dbReference type="PROSITE" id="PS00132">
    <property type="entry name" value="CARBOXYPEPT_ZN_1"/>
    <property type="match status" value="1"/>
</dbReference>
<feature type="region of interest" description="Disordered" evidence="15">
    <location>
        <begin position="238"/>
        <end position="259"/>
    </location>
</feature>
<name>A0A034WP66_BACDO</name>
<keyword evidence="4" id="KW-0964">Secreted</keyword>
<dbReference type="Gene3D" id="3.40.630.10">
    <property type="entry name" value="Zn peptidases"/>
    <property type="match status" value="1"/>
</dbReference>
<keyword evidence="7" id="KW-0479">Metal-binding</keyword>
<evidence type="ECO:0000256" key="13">
    <source>
        <dbReference type="ARBA" id="ARBA00057299"/>
    </source>
</evidence>
<dbReference type="CDD" id="cd03860">
    <property type="entry name" value="M14_CP_A-B_like"/>
    <property type="match status" value="1"/>
</dbReference>
<sequence length="423" mass="48395">MRNHLLFLAILAILMAIVSATKVRYDNYKVFKIRTQNLEQQKWIERLADESKNFNLWHSGQGEVHIMVSPQKLIYLQNYTRSFNMPLEVMVSNVQSLIDGEQTPKTTDDLNDFGWTRYYPLSAIETYLDDILAKYPEVTTHIDIGTSYEGRKIRGIKISYKESNPGIFIESNIHAREWITSATATWYINQLLTSTDADVRNLAENYDWYIVPVLNVDGFVYTHETDRMWRKTRQPVEGSSCIGADPNRNSDSHWMESGGASADPCSETYAGTHPFSEPEIKAIADYVASIKERINIYLAFHSYSQVLLSPYGHTTEQADNHDDLMAVAKAYSDAVKALPYNTEYTYGTSATAMYYTTGSTRDWVYNEQGIRISYTIEFRDTGRFGFILPAIQILPHCEDTLAGILALVEKAKELKYLELKYTI</sequence>
<evidence type="ECO:0000313" key="18">
    <source>
        <dbReference type="EMBL" id="JAC56439.1"/>
    </source>
</evidence>
<keyword evidence="10" id="KW-0862">Zinc</keyword>
<dbReference type="PANTHER" id="PTHR11705">
    <property type="entry name" value="PROTEASE FAMILY M14 CARBOXYPEPTIDASE A,B"/>
    <property type="match status" value="1"/>
</dbReference>
<dbReference type="InterPro" id="IPR000834">
    <property type="entry name" value="Peptidase_M14"/>
</dbReference>
<comment type="similarity">
    <text evidence="3 14">Belongs to the peptidase M14 family.</text>
</comment>
<evidence type="ECO:0000256" key="15">
    <source>
        <dbReference type="SAM" id="MobiDB-lite"/>
    </source>
</evidence>
<dbReference type="PROSITE" id="PS52035">
    <property type="entry name" value="PEPTIDASE_M14"/>
    <property type="match status" value="1"/>
</dbReference>
<evidence type="ECO:0000256" key="5">
    <source>
        <dbReference type="ARBA" id="ARBA00022645"/>
    </source>
</evidence>
<dbReference type="SUPFAM" id="SSF53187">
    <property type="entry name" value="Zn-dependent exopeptidases"/>
    <property type="match status" value="1"/>
</dbReference>
<evidence type="ECO:0000256" key="9">
    <source>
        <dbReference type="ARBA" id="ARBA00022801"/>
    </source>
</evidence>
<protein>
    <submittedName>
        <fullName evidence="18">Zinc carboxypeptidase A 1</fullName>
    </submittedName>
</protein>
<evidence type="ECO:0000256" key="4">
    <source>
        <dbReference type="ARBA" id="ARBA00022525"/>
    </source>
</evidence>
<keyword evidence="5 18" id="KW-0121">Carboxypeptidase</keyword>
<dbReference type="InterPro" id="IPR057246">
    <property type="entry name" value="CARBOXYPEPT_ZN_1"/>
</dbReference>
<comment type="subcellular location">
    <subcellularLocation>
        <location evidence="2">Secreted</location>
    </subcellularLocation>
</comment>
<dbReference type="Gene3D" id="3.30.70.340">
    <property type="entry name" value="Metallocarboxypeptidase-like"/>
    <property type="match status" value="1"/>
</dbReference>
<feature type="active site" description="Proton donor/acceptor" evidence="14">
    <location>
        <position position="377"/>
    </location>
</feature>
<gene>
    <name evidence="18" type="primary">CBPA1</name>
</gene>
<keyword evidence="12" id="KW-1015">Disulfide bond</keyword>
<evidence type="ECO:0000259" key="17">
    <source>
        <dbReference type="PROSITE" id="PS52035"/>
    </source>
</evidence>
<dbReference type="Pfam" id="PF00246">
    <property type="entry name" value="Peptidase_M14"/>
    <property type="match status" value="1"/>
</dbReference>
<keyword evidence="6" id="KW-0645">Protease</keyword>
<dbReference type="AlphaFoldDB" id="A0A034WP66"/>
<keyword evidence="8 16" id="KW-0732">Signal</keyword>
<evidence type="ECO:0000256" key="1">
    <source>
        <dbReference type="ARBA" id="ARBA00001947"/>
    </source>
</evidence>
<dbReference type="PRINTS" id="PR00765">
    <property type="entry name" value="CRBOXYPTASEA"/>
</dbReference>
<dbReference type="GO" id="GO:0004181">
    <property type="term" value="F:metallocarboxypeptidase activity"/>
    <property type="evidence" value="ECO:0007669"/>
    <property type="project" value="InterPro"/>
</dbReference>
<dbReference type="EMBL" id="GAKP01002513">
    <property type="protein sequence ID" value="JAC56439.1"/>
    <property type="molecule type" value="Transcribed_RNA"/>
</dbReference>
<dbReference type="PANTHER" id="PTHR11705:SF123">
    <property type="entry name" value="PEPTIDASE M14 CARBOXYPEPTIDASE A DOMAIN-CONTAINING PROTEIN-RELATED"/>
    <property type="match status" value="1"/>
</dbReference>
<feature type="chain" id="PRO_5001562726" evidence="16">
    <location>
        <begin position="21"/>
        <end position="423"/>
    </location>
</feature>
<proteinExistence type="inferred from homology"/>
<dbReference type="GO" id="GO:0005615">
    <property type="term" value="C:extracellular space"/>
    <property type="evidence" value="ECO:0007669"/>
    <property type="project" value="TreeGrafter"/>
</dbReference>
<dbReference type="SMART" id="SM00631">
    <property type="entry name" value="Zn_pept"/>
    <property type="match status" value="1"/>
</dbReference>
<evidence type="ECO:0000256" key="3">
    <source>
        <dbReference type="ARBA" id="ARBA00005988"/>
    </source>
</evidence>
<evidence type="ECO:0000256" key="8">
    <source>
        <dbReference type="ARBA" id="ARBA00022729"/>
    </source>
</evidence>
<dbReference type="Pfam" id="PF02244">
    <property type="entry name" value="Propep_M14"/>
    <property type="match status" value="1"/>
</dbReference>
<dbReference type="GO" id="GO:0008270">
    <property type="term" value="F:zinc ion binding"/>
    <property type="evidence" value="ECO:0007669"/>
    <property type="project" value="InterPro"/>
</dbReference>
<dbReference type="MEROPS" id="M14.A10"/>
<reference evidence="18" key="1">
    <citation type="journal article" date="2014" name="BMC Genomics">
        <title>Characterizing the developmental transcriptome of the oriental fruit fly, Bactrocera dorsalis (Diptera: Tephritidae) through comparative genomic analysis with Drosophila melanogaster utilizing modENCODE datasets.</title>
        <authorList>
            <person name="Geib S.M."/>
            <person name="Calla B."/>
            <person name="Hall B."/>
            <person name="Hou S."/>
            <person name="Manoukis N.C."/>
        </authorList>
    </citation>
    <scope>NUCLEOTIDE SEQUENCE</scope>
    <source>
        <strain evidence="18">Punador</strain>
    </source>
</reference>
<keyword evidence="11" id="KW-0482">Metalloprotease</keyword>
<dbReference type="FunFam" id="3.40.630.10:FF:000040">
    <property type="entry name" value="zinc carboxypeptidase"/>
    <property type="match status" value="1"/>
</dbReference>
<keyword evidence="9" id="KW-0378">Hydrolase</keyword>
<evidence type="ECO:0000256" key="6">
    <source>
        <dbReference type="ARBA" id="ARBA00022670"/>
    </source>
</evidence>
<dbReference type="OrthoDB" id="3626597at2759"/>
<evidence type="ECO:0000256" key="14">
    <source>
        <dbReference type="PROSITE-ProRule" id="PRU01379"/>
    </source>
</evidence>
<evidence type="ECO:0000256" key="7">
    <source>
        <dbReference type="ARBA" id="ARBA00022723"/>
    </source>
</evidence>
<evidence type="ECO:0000256" key="16">
    <source>
        <dbReference type="SAM" id="SignalP"/>
    </source>
</evidence>
<evidence type="ECO:0000256" key="2">
    <source>
        <dbReference type="ARBA" id="ARBA00004613"/>
    </source>
</evidence>
<evidence type="ECO:0000256" key="10">
    <source>
        <dbReference type="ARBA" id="ARBA00022833"/>
    </source>
</evidence>
<evidence type="ECO:0000256" key="11">
    <source>
        <dbReference type="ARBA" id="ARBA00023049"/>
    </source>
</evidence>
<feature type="signal peptide" evidence="16">
    <location>
        <begin position="1"/>
        <end position="20"/>
    </location>
</feature>
<dbReference type="InterPro" id="IPR036990">
    <property type="entry name" value="M14A-like_propep"/>
</dbReference>
<comment type="cofactor">
    <cofactor evidence="1">
        <name>Zn(2+)</name>
        <dbReference type="ChEBI" id="CHEBI:29105"/>
    </cofactor>
</comment>
<dbReference type="SUPFAM" id="SSF54897">
    <property type="entry name" value="Protease propeptides/inhibitors"/>
    <property type="match status" value="1"/>
</dbReference>
<accession>A0A034WP66</accession>
<evidence type="ECO:0000256" key="12">
    <source>
        <dbReference type="ARBA" id="ARBA00023157"/>
    </source>
</evidence>
<dbReference type="GO" id="GO:0006508">
    <property type="term" value="P:proteolysis"/>
    <property type="evidence" value="ECO:0007669"/>
    <property type="project" value="UniProtKB-KW"/>
</dbReference>
<comment type="function">
    <text evidence="13">Involved in the digestion of the blood meal.</text>
</comment>
<organism evidence="18">
    <name type="scientific">Bactrocera dorsalis</name>
    <name type="common">Oriental fruit fly</name>
    <name type="synonym">Dacus dorsalis</name>
    <dbReference type="NCBI Taxonomy" id="27457"/>
    <lineage>
        <taxon>Eukaryota</taxon>
        <taxon>Metazoa</taxon>
        <taxon>Ecdysozoa</taxon>
        <taxon>Arthropoda</taxon>
        <taxon>Hexapoda</taxon>
        <taxon>Insecta</taxon>
        <taxon>Pterygota</taxon>
        <taxon>Neoptera</taxon>
        <taxon>Endopterygota</taxon>
        <taxon>Diptera</taxon>
        <taxon>Brachycera</taxon>
        <taxon>Muscomorpha</taxon>
        <taxon>Tephritoidea</taxon>
        <taxon>Tephritidae</taxon>
        <taxon>Bactrocera</taxon>
        <taxon>Bactrocera</taxon>
    </lineage>
</organism>
<feature type="domain" description="Peptidase M14" evidence="17">
    <location>
        <begin position="117"/>
        <end position="411"/>
    </location>
</feature>